<gene>
    <name evidence="2" type="ORF">KDM89_15055</name>
</gene>
<dbReference type="Gene3D" id="3.40.190.10">
    <property type="entry name" value="Periplasmic binding protein-like II"/>
    <property type="match status" value="2"/>
</dbReference>
<sequence length="268" mass="30904">MLLHAERPYHVAQSAVHRYSTIRFTVLKVLSIPFIAASLFASAAAQAQSIQLYIQEYGPFTHTDPQSGEIKGFLTEKVAEIMKRAKETPVFTSTSLARGLNSAMTESNACLFGFRRTQEREKFFNWVGPLTTDTWVLYKRRDDQRVLKQFEDAKTYSIGSYKNAATGLQLTEQGYNIQFASTDEDNPRLLINKRIDYWIVSESHGMFLAQQQGFGNDIARAVKYRQIELYMLCYPGMDKQRIDNFNRINKELDHEGLTEKLQRKYGIR</sequence>
<proteinExistence type="predicted"/>
<protein>
    <submittedName>
        <fullName evidence="2">Transporter substrate-binding domain-containing protein</fullName>
    </submittedName>
</protein>
<evidence type="ECO:0000313" key="3">
    <source>
        <dbReference type="Proteomes" id="UP000680067"/>
    </source>
</evidence>
<dbReference type="AlphaFoldDB" id="A0A941I640"/>
<dbReference type="Proteomes" id="UP000680067">
    <property type="component" value="Unassembled WGS sequence"/>
</dbReference>
<name>A0A941I640_9BURK</name>
<evidence type="ECO:0000259" key="1">
    <source>
        <dbReference type="Pfam" id="PF00497"/>
    </source>
</evidence>
<dbReference type="EMBL" id="JAGSPN010000012">
    <property type="protein sequence ID" value="MBR7783462.1"/>
    <property type="molecule type" value="Genomic_DNA"/>
</dbReference>
<dbReference type="InterPro" id="IPR001638">
    <property type="entry name" value="Solute-binding_3/MltF_N"/>
</dbReference>
<dbReference type="PANTHER" id="PTHR38834:SF3">
    <property type="entry name" value="SOLUTE-BINDING PROTEIN FAMILY 3_N-TERMINAL DOMAIN-CONTAINING PROTEIN"/>
    <property type="match status" value="1"/>
</dbReference>
<evidence type="ECO:0000313" key="2">
    <source>
        <dbReference type="EMBL" id="MBR7783462.1"/>
    </source>
</evidence>
<dbReference type="PANTHER" id="PTHR38834">
    <property type="entry name" value="PERIPLASMIC SUBSTRATE BINDING PROTEIN FAMILY 3"/>
    <property type="match status" value="1"/>
</dbReference>
<dbReference type="Pfam" id="PF00497">
    <property type="entry name" value="SBP_bac_3"/>
    <property type="match status" value="1"/>
</dbReference>
<dbReference type="RefSeq" id="WP_212688742.1">
    <property type="nucleotide sequence ID" value="NZ_JAGSPN010000012.1"/>
</dbReference>
<feature type="domain" description="Solute-binding protein family 3/N-terminal" evidence="1">
    <location>
        <begin position="55"/>
        <end position="265"/>
    </location>
</feature>
<organism evidence="2 3">
    <name type="scientific">Undibacterium luofuense</name>
    <dbReference type="NCBI Taxonomy" id="2828733"/>
    <lineage>
        <taxon>Bacteria</taxon>
        <taxon>Pseudomonadati</taxon>
        <taxon>Pseudomonadota</taxon>
        <taxon>Betaproteobacteria</taxon>
        <taxon>Burkholderiales</taxon>
        <taxon>Oxalobacteraceae</taxon>
        <taxon>Undibacterium</taxon>
    </lineage>
</organism>
<reference evidence="2" key="1">
    <citation type="submission" date="2021-04" db="EMBL/GenBank/DDBJ databases">
        <title>novel species isolated from subtropical streams in China.</title>
        <authorList>
            <person name="Lu H."/>
        </authorList>
    </citation>
    <scope>NUCLEOTIDE SEQUENCE</scope>
    <source>
        <strain evidence="2">LFS511W</strain>
    </source>
</reference>
<keyword evidence="3" id="KW-1185">Reference proteome</keyword>
<dbReference type="SUPFAM" id="SSF53850">
    <property type="entry name" value="Periplasmic binding protein-like II"/>
    <property type="match status" value="1"/>
</dbReference>
<comment type="caution">
    <text evidence="2">The sequence shown here is derived from an EMBL/GenBank/DDBJ whole genome shotgun (WGS) entry which is preliminary data.</text>
</comment>
<accession>A0A941I640</accession>